<accession>A0AAN9K4P1</accession>
<dbReference type="Proteomes" id="UP001359559">
    <property type="component" value="Unassembled WGS sequence"/>
</dbReference>
<comment type="caution">
    <text evidence="2">The sequence shown here is derived from an EMBL/GenBank/DDBJ whole genome shotgun (WGS) entry which is preliminary data.</text>
</comment>
<sequence length="81" mass="8958">MTKYGKGMMQALGSSPTRATHAKNATTSRAFTFLHEQVHQMPRDNLVFIGVREASTTHAIDDDGDDDDGEEDLDQMGEEDD</sequence>
<reference evidence="2 3" key="1">
    <citation type="submission" date="2024-01" db="EMBL/GenBank/DDBJ databases">
        <title>The genomes of 5 underutilized Papilionoideae crops provide insights into root nodulation and disease resistance.</title>
        <authorList>
            <person name="Yuan L."/>
        </authorList>
    </citation>
    <scope>NUCLEOTIDE SEQUENCE [LARGE SCALE GENOMIC DNA]</scope>
    <source>
        <strain evidence="2">LY-2023</strain>
        <tissue evidence="2">Leaf</tissue>
    </source>
</reference>
<dbReference type="AlphaFoldDB" id="A0AAN9K4P1"/>
<evidence type="ECO:0000313" key="2">
    <source>
        <dbReference type="EMBL" id="KAK7310253.1"/>
    </source>
</evidence>
<evidence type="ECO:0000313" key="3">
    <source>
        <dbReference type="Proteomes" id="UP001359559"/>
    </source>
</evidence>
<keyword evidence="3" id="KW-1185">Reference proteome</keyword>
<proteinExistence type="predicted"/>
<name>A0AAN9K4P1_CLITE</name>
<organism evidence="2 3">
    <name type="scientific">Clitoria ternatea</name>
    <name type="common">Butterfly pea</name>
    <dbReference type="NCBI Taxonomy" id="43366"/>
    <lineage>
        <taxon>Eukaryota</taxon>
        <taxon>Viridiplantae</taxon>
        <taxon>Streptophyta</taxon>
        <taxon>Embryophyta</taxon>
        <taxon>Tracheophyta</taxon>
        <taxon>Spermatophyta</taxon>
        <taxon>Magnoliopsida</taxon>
        <taxon>eudicotyledons</taxon>
        <taxon>Gunneridae</taxon>
        <taxon>Pentapetalae</taxon>
        <taxon>rosids</taxon>
        <taxon>fabids</taxon>
        <taxon>Fabales</taxon>
        <taxon>Fabaceae</taxon>
        <taxon>Papilionoideae</taxon>
        <taxon>50 kb inversion clade</taxon>
        <taxon>NPAAA clade</taxon>
        <taxon>indigoferoid/millettioid clade</taxon>
        <taxon>Phaseoleae</taxon>
        <taxon>Clitoria</taxon>
    </lineage>
</organism>
<feature type="region of interest" description="Disordered" evidence="1">
    <location>
        <begin position="56"/>
        <end position="81"/>
    </location>
</feature>
<gene>
    <name evidence="2" type="ORF">RJT34_07652</name>
</gene>
<protein>
    <submittedName>
        <fullName evidence="2">Uncharacterized protein</fullName>
    </submittedName>
</protein>
<feature type="compositionally biased region" description="Polar residues" evidence="1">
    <location>
        <begin position="12"/>
        <end position="23"/>
    </location>
</feature>
<feature type="region of interest" description="Disordered" evidence="1">
    <location>
        <begin position="1"/>
        <end position="23"/>
    </location>
</feature>
<feature type="compositionally biased region" description="Acidic residues" evidence="1">
    <location>
        <begin position="62"/>
        <end position="81"/>
    </location>
</feature>
<evidence type="ECO:0000256" key="1">
    <source>
        <dbReference type="SAM" id="MobiDB-lite"/>
    </source>
</evidence>
<dbReference type="EMBL" id="JAYKXN010000002">
    <property type="protein sequence ID" value="KAK7310253.1"/>
    <property type="molecule type" value="Genomic_DNA"/>
</dbReference>